<dbReference type="GeneID" id="59335177"/>
<comment type="caution">
    <text evidence="1">The sequence shown here is derived from an EMBL/GenBank/DDBJ whole genome shotgun (WGS) entry which is preliminary data.</text>
</comment>
<sequence length="936" mass="104861">MSWLAVGSADTIDWHKAQLEVDSTIDSLGFWLLSDARSRSRLQEAAHQYDHATFSSILGRLLEQCGQEWKKAASHEGRRKHDISHHLENNHEVLSEWLYSKLNGVERAYNGQVLRLHDVRDQVLSKTVFERIRQHLSNCLSADNPMQHIESVMDSLEFVDLGETFFDVAWDHTYFQDEMDKSQRLGSMITFTGSVDAAWAATSKEYVEKIWPETGMVTLSAIEKAMKQDKIGCYYETFSSFDGDFGVEVRRSRGPQIKVQGSKRQTVQVAQQLAWMMGVFQTRKDRDSDKTMYSHFQIDNQDTDRFSLSPLPLKEASESNASCWPSLLHGGVISHGFPIPQRGSEVGVEMSLDAIIPLAGIQYPVHIQDVTIMKGWSTLLYPVKASVDFGSIQWHLVACDVPDDPRILQALSSVAYVANWKDVGLDSIRMSRSFIGFCDSANIHLGTKMFEPQRSEDVSGALIETSRAFWQKKVTVNMGTAGMGAFGFGAAGEIGFTKTTVARMAERENFDKVLDLSRGTAVIMYDVATSLAWLVPEISVVLHMTRSWFLERKDLARNEIEKLPSAAIAEDGGSAAMNAIRKHQSLDLERTGGTSTWKFMDIVKDSVRLLRACRDTKDRSQSSSSVSYLLSRVQSPRLYGWDMADMIDGRDNTSRKEISVHKNSNDRWVTSIANHPDVLLLFCRNIAAPIRPAQPEQTCRKWNPMPSGENYLVASVQSLKDLARHCNGGDKGRKLTDKCYWSRPSGSNPWGPCDYESRKGCNRLQQIVDQNPNRPVKLHDGGAIVFGRNASPRKRCRLPKSSSPEKGLVATDGISDETAGSISTMSLPFDSLSVSQRDQRIPVTVDDNDRAPVPVSSSGGEMHQGLSFEEDCRAIAAALAQRHDKQPSPVEIDELIQEGRAIYDQFRHQAQKLQKQKVLVDEMLPILRSTKETVTD</sequence>
<gene>
    <name evidence="1" type="ORF">HO133_006776</name>
</gene>
<dbReference type="RefSeq" id="XP_037147109.1">
    <property type="nucleotide sequence ID" value="XM_037297673.1"/>
</dbReference>
<protein>
    <submittedName>
        <fullName evidence="1">Uncharacterized protein</fullName>
    </submittedName>
</protein>
<accession>A0A8H6C6U4</accession>
<evidence type="ECO:0000313" key="2">
    <source>
        <dbReference type="Proteomes" id="UP000593566"/>
    </source>
</evidence>
<dbReference type="Proteomes" id="UP000593566">
    <property type="component" value="Unassembled WGS sequence"/>
</dbReference>
<keyword evidence="2" id="KW-1185">Reference proteome</keyword>
<evidence type="ECO:0000313" key="1">
    <source>
        <dbReference type="EMBL" id="KAF6217674.1"/>
    </source>
</evidence>
<name>A0A8H6C6U4_9LECA</name>
<dbReference type="EMBL" id="JACCJB010000026">
    <property type="protein sequence ID" value="KAF6217674.1"/>
    <property type="molecule type" value="Genomic_DNA"/>
</dbReference>
<dbReference type="AlphaFoldDB" id="A0A8H6C6U4"/>
<reference evidence="1 2" key="1">
    <citation type="journal article" date="2020" name="Genomics">
        <title>Complete, high-quality genomes from long-read metagenomic sequencing of two wolf lichen thalli reveals enigmatic genome architecture.</title>
        <authorList>
            <person name="McKenzie S.K."/>
            <person name="Walston R.F."/>
            <person name="Allen J.L."/>
        </authorList>
    </citation>
    <scope>NUCLEOTIDE SEQUENCE [LARGE SCALE GENOMIC DNA]</scope>
    <source>
        <strain evidence="1">WasteWater1</strain>
    </source>
</reference>
<proteinExistence type="predicted"/>
<organism evidence="1 2">
    <name type="scientific">Letharia lupina</name>
    <dbReference type="NCBI Taxonomy" id="560253"/>
    <lineage>
        <taxon>Eukaryota</taxon>
        <taxon>Fungi</taxon>
        <taxon>Dikarya</taxon>
        <taxon>Ascomycota</taxon>
        <taxon>Pezizomycotina</taxon>
        <taxon>Lecanoromycetes</taxon>
        <taxon>OSLEUM clade</taxon>
        <taxon>Lecanoromycetidae</taxon>
        <taxon>Lecanorales</taxon>
        <taxon>Lecanorineae</taxon>
        <taxon>Parmeliaceae</taxon>
        <taxon>Letharia</taxon>
    </lineage>
</organism>